<evidence type="ECO:0000256" key="1">
    <source>
        <dbReference type="ARBA" id="ARBA00001614"/>
    </source>
</evidence>
<comment type="catalytic activity">
    <reaction evidence="1 8">
        <text>alpha-D-glucose = beta-D-glucose</text>
        <dbReference type="Rhea" id="RHEA:10264"/>
        <dbReference type="ChEBI" id="CHEBI:15903"/>
        <dbReference type="ChEBI" id="CHEBI:17925"/>
        <dbReference type="EC" id="5.1.3.3"/>
    </reaction>
</comment>
<dbReference type="InterPro" id="IPR008183">
    <property type="entry name" value="Aldose_1/G6P_1-epimerase"/>
</dbReference>
<dbReference type="InterPro" id="IPR047215">
    <property type="entry name" value="Galactose_mutarotase-like"/>
</dbReference>
<sequence length="350" mass="39310">MSIEKKAFGKTLEGNEAYIYTLTNSNGMSADITNFGGIILSLKVPDKEGKLDDVVLNYNKLEMFFNRGPYFGAIIGRYANRIENASFELNGIKHELYKNDGENTLHGGLKGFDKVLWDAKPIEEKNALELTYLSTDGEEGFPGNLSVKVTYTLTEDNAVKIDYNAVSDKDTLINLTNHSYFNLSGHASGNILKHKVMINADSFTPNDEYSIPTGEIMSVKGTPMDFTEFKEVGIDIKEEYDQLVYGHGYDHNWVLKVSGKTPEKAAEVIDENSGRVLEVYTTKPGIQFYAGNYLDDSEIAKDGIKYRNFSGLCLETQYFPNSIKHKHFPSPILKAGEEYKHTTIYKFSNL</sequence>
<evidence type="ECO:0000256" key="4">
    <source>
        <dbReference type="ARBA" id="ARBA00013185"/>
    </source>
</evidence>
<dbReference type="RefSeq" id="WP_202748930.1">
    <property type="nucleotide sequence ID" value="NZ_JAESWC010000004.1"/>
</dbReference>
<dbReference type="Proteomes" id="UP000632377">
    <property type="component" value="Unassembled WGS sequence"/>
</dbReference>
<dbReference type="Pfam" id="PF01263">
    <property type="entry name" value="Aldose_epim"/>
    <property type="match status" value="1"/>
</dbReference>
<evidence type="ECO:0000256" key="5">
    <source>
        <dbReference type="ARBA" id="ARBA00014165"/>
    </source>
</evidence>
<evidence type="ECO:0000256" key="2">
    <source>
        <dbReference type="ARBA" id="ARBA00005028"/>
    </source>
</evidence>
<dbReference type="PIRSF" id="PIRSF005096">
    <property type="entry name" value="GALM"/>
    <property type="match status" value="1"/>
</dbReference>
<comment type="caution">
    <text evidence="9">The sequence shown here is derived from an EMBL/GenBank/DDBJ whole genome shotgun (WGS) entry which is preliminary data.</text>
</comment>
<dbReference type="InterPro" id="IPR018052">
    <property type="entry name" value="Ald1_epimerase_CS"/>
</dbReference>
<evidence type="ECO:0000313" key="9">
    <source>
        <dbReference type="EMBL" id="MBL4936229.1"/>
    </source>
</evidence>
<keyword evidence="7 8" id="KW-0119">Carbohydrate metabolism</keyword>
<dbReference type="CDD" id="cd09019">
    <property type="entry name" value="galactose_mutarotase_like"/>
    <property type="match status" value="1"/>
</dbReference>
<dbReference type="InterPro" id="IPR011013">
    <property type="entry name" value="Gal_mutarotase_sf_dom"/>
</dbReference>
<dbReference type="PROSITE" id="PS00545">
    <property type="entry name" value="ALDOSE_1_EPIMERASE"/>
    <property type="match status" value="1"/>
</dbReference>
<dbReference type="PANTHER" id="PTHR10091:SF0">
    <property type="entry name" value="GALACTOSE MUTAROTASE"/>
    <property type="match status" value="1"/>
</dbReference>
<evidence type="ECO:0000256" key="8">
    <source>
        <dbReference type="PIRNR" id="PIRNR005096"/>
    </source>
</evidence>
<comment type="similarity">
    <text evidence="3 8">Belongs to the aldose epimerase family.</text>
</comment>
<organism evidence="9 10">
    <name type="scientific">Clostridium rhizosphaerae</name>
    <dbReference type="NCBI Taxonomy" id="2803861"/>
    <lineage>
        <taxon>Bacteria</taxon>
        <taxon>Bacillati</taxon>
        <taxon>Bacillota</taxon>
        <taxon>Clostridia</taxon>
        <taxon>Eubacteriales</taxon>
        <taxon>Clostridiaceae</taxon>
        <taxon>Clostridium</taxon>
    </lineage>
</organism>
<dbReference type="Gene3D" id="2.70.98.10">
    <property type="match status" value="1"/>
</dbReference>
<evidence type="ECO:0000256" key="6">
    <source>
        <dbReference type="ARBA" id="ARBA00023235"/>
    </source>
</evidence>
<keyword evidence="10" id="KW-1185">Reference proteome</keyword>
<reference evidence="9 10" key="1">
    <citation type="submission" date="2021-01" db="EMBL/GenBank/DDBJ databases">
        <title>Genome public.</title>
        <authorList>
            <person name="Liu C."/>
            <person name="Sun Q."/>
        </authorList>
    </citation>
    <scope>NUCLEOTIDE SEQUENCE [LARGE SCALE GENOMIC DNA]</scope>
    <source>
        <strain evidence="9 10">YIM B02515</strain>
    </source>
</reference>
<gene>
    <name evidence="9" type="ORF">JK636_10705</name>
</gene>
<protein>
    <recommendedName>
        <fullName evidence="5 8">Aldose 1-epimerase</fullName>
        <ecNumber evidence="4 8">5.1.3.3</ecNumber>
    </recommendedName>
</protein>
<dbReference type="NCBIfam" id="NF008277">
    <property type="entry name" value="PRK11055.1"/>
    <property type="match status" value="1"/>
</dbReference>
<accession>A0ABS1TD15</accession>
<dbReference type="SUPFAM" id="SSF74650">
    <property type="entry name" value="Galactose mutarotase-like"/>
    <property type="match status" value="1"/>
</dbReference>
<name>A0ABS1TD15_9CLOT</name>
<proteinExistence type="inferred from homology"/>
<comment type="pathway">
    <text evidence="2 8">Carbohydrate metabolism; hexose metabolism.</text>
</comment>
<dbReference type="EC" id="5.1.3.3" evidence="4 8"/>
<evidence type="ECO:0000313" key="10">
    <source>
        <dbReference type="Proteomes" id="UP000632377"/>
    </source>
</evidence>
<dbReference type="EMBL" id="JAESWC010000004">
    <property type="protein sequence ID" value="MBL4936229.1"/>
    <property type="molecule type" value="Genomic_DNA"/>
</dbReference>
<dbReference type="InterPro" id="IPR014718">
    <property type="entry name" value="GH-type_carb-bd"/>
</dbReference>
<evidence type="ECO:0000256" key="3">
    <source>
        <dbReference type="ARBA" id="ARBA00006206"/>
    </source>
</evidence>
<keyword evidence="6 8" id="KW-0413">Isomerase</keyword>
<evidence type="ECO:0000256" key="7">
    <source>
        <dbReference type="ARBA" id="ARBA00023277"/>
    </source>
</evidence>
<dbReference type="InterPro" id="IPR015443">
    <property type="entry name" value="Aldose_1-epimerase"/>
</dbReference>
<dbReference type="PANTHER" id="PTHR10091">
    <property type="entry name" value="ALDOSE-1-EPIMERASE"/>
    <property type="match status" value="1"/>
</dbReference>